<keyword evidence="3" id="KW-1185">Reference proteome</keyword>
<dbReference type="KEGG" id="rde:RD1_0796"/>
<proteinExistence type="predicted"/>
<dbReference type="SUPFAM" id="SSF52540">
    <property type="entry name" value="P-loop containing nucleoside triphosphate hydrolases"/>
    <property type="match status" value="1"/>
</dbReference>
<dbReference type="RefSeq" id="WP_011567096.1">
    <property type="nucleotide sequence ID" value="NC_008209.1"/>
</dbReference>
<evidence type="ECO:0000259" key="1">
    <source>
        <dbReference type="Pfam" id="PF13401"/>
    </source>
</evidence>
<dbReference type="AlphaFoldDB" id="Q16C19"/>
<name>Q16C19_ROSDO</name>
<evidence type="ECO:0000313" key="3">
    <source>
        <dbReference type="Proteomes" id="UP000007029"/>
    </source>
</evidence>
<protein>
    <submittedName>
        <fullName evidence="2">Transposition protein, putative</fullName>
    </submittedName>
</protein>
<dbReference type="InterPro" id="IPR027417">
    <property type="entry name" value="P-loop_NTPase"/>
</dbReference>
<dbReference type="STRING" id="375451.RD1_0796"/>
<dbReference type="Pfam" id="PF13401">
    <property type="entry name" value="AAA_22"/>
    <property type="match status" value="1"/>
</dbReference>
<accession>Q16C19</accession>
<organism evidence="2 3">
    <name type="scientific">Roseobacter denitrificans (strain ATCC 33942 / OCh 114)</name>
    <name type="common">Erythrobacter sp. (strain OCh 114)</name>
    <name type="synonym">Roseobacter denitrificans</name>
    <dbReference type="NCBI Taxonomy" id="375451"/>
    <lineage>
        <taxon>Bacteria</taxon>
        <taxon>Pseudomonadati</taxon>
        <taxon>Pseudomonadota</taxon>
        <taxon>Alphaproteobacteria</taxon>
        <taxon>Rhodobacterales</taxon>
        <taxon>Roseobacteraceae</taxon>
        <taxon>Roseobacter</taxon>
    </lineage>
</organism>
<feature type="domain" description="ORC1/DEAH AAA+ ATPase" evidence="1">
    <location>
        <begin position="59"/>
        <end position="195"/>
    </location>
</feature>
<dbReference type="EMBL" id="CP000362">
    <property type="protein sequence ID" value="ABG30474.1"/>
    <property type="molecule type" value="Genomic_DNA"/>
</dbReference>
<reference evidence="2 3" key="1">
    <citation type="journal article" date="2007" name="J. Bacteriol.">
        <title>The complete genome sequence of Roseobacter denitrificans reveals a mixotrophic rather than photosynthetic metabolism.</title>
        <authorList>
            <person name="Swingley W.D."/>
            <person name="Sadekar S."/>
            <person name="Mastrian S.D."/>
            <person name="Matthies H.J."/>
            <person name="Hao J."/>
            <person name="Ramos H."/>
            <person name="Acharya C.R."/>
            <person name="Conrad A.L."/>
            <person name="Taylor H.L."/>
            <person name="Dejesa L.C."/>
            <person name="Shah M.K."/>
            <person name="O'huallachain M.E."/>
            <person name="Lince M.T."/>
            <person name="Blankenship R.E."/>
            <person name="Beatty J.T."/>
            <person name="Touchman J.W."/>
        </authorList>
    </citation>
    <scope>NUCLEOTIDE SEQUENCE [LARGE SCALE GENOMIC DNA]</scope>
    <source>
        <strain evidence="3">ATCC 33942 / OCh 114</strain>
    </source>
</reference>
<dbReference type="Gene3D" id="3.40.50.300">
    <property type="entry name" value="P-loop containing nucleotide triphosphate hydrolases"/>
    <property type="match status" value="1"/>
</dbReference>
<dbReference type="Proteomes" id="UP000007029">
    <property type="component" value="Chromosome"/>
</dbReference>
<dbReference type="eggNOG" id="COG3267">
    <property type="taxonomic scope" value="Bacteria"/>
</dbReference>
<evidence type="ECO:0000313" key="2">
    <source>
        <dbReference type="EMBL" id="ABG30474.1"/>
    </source>
</evidence>
<dbReference type="HOGENOM" id="CLU_063451_0_1_5"/>
<sequence length="326" mass="36501">MNSTENPAVDFAAVSRIISDLEARFVSHDRFHDLRMQFDRLLYRRRADIEAGYQSDSYGIVVTGNAGSGKSTAFLRLFGHHPDLMQLQERVVEAHVVSLQVPSPATLKSVGMSCLHALGYPLSRDRTAMIVWQLVQHHLQARRVLFIHLDEAQDLFVRRGGNEMQAVINTLKSVMQNSSWPVGVILSGTEELKELVNVDKQLSRRLYPIEFQQISWTSHGRDVRDILKGYSAAAGLQPAGQICEPTFVRRLIHSASHELGLVIKLIIGAIEEALFRGGKDLDWLDFRLAFQRKSGCVDGLNPFVTDNWKAIDPLVLLPTEKLAGPA</sequence>
<gene>
    <name evidence="2" type="ordered locus">RD1_0796</name>
</gene>
<dbReference type="InterPro" id="IPR049945">
    <property type="entry name" value="AAA_22"/>
</dbReference>
<dbReference type="GO" id="GO:0016887">
    <property type="term" value="F:ATP hydrolysis activity"/>
    <property type="evidence" value="ECO:0007669"/>
    <property type="project" value="InterPro"/>
</dbReference>